<evidence type="ECO:0000313" key="2">
    <source>
        <dbReference type="EMBL" id="SIT35304.1"/>
    </source>
</evidence>
<evidence type="ECO:0000256" key="1">
    <source>
        <dbReference type="SAM" id="Phobius"/>
    </source>
</evidence>
<keyword evidence="1" id="KW-1133">Transmembrane helix</keyword>
<reference evidence="2 3" key="1">
    <citation type="submission" date="2016-12" db="EMBL/GenBank/DDBJ databases">
        <authorList>
            <person name="Song W.-J."/>
            <person name="Kurnit D.M."/>
        </authorList>
    </citation>
    <scope>NUCLEOTIDE SEQUENCE [LARGE SCALE GENOMIC DNA]</scope>
    <source>
        <strain evidence="2 3">STM7296</strain>
    </source>
</reference>
<feature type="transmembrane region" description="Helical" evidence="1">
    <location>
        <begin position="35"/>
        <end position="57"/>
    </location>
</feature>
<organism evidence="2 3">
    <name type="scientific">Paraburkholderia ribeironis</name>
    <dbReference type="NCBI Taxonomy" id="1247936"/>
    <lineage>
        <taxon>Bacteria</taxon>
        <taxon>Pseudomonadati</taxon>
        <taxon>Pseudomonadota</taxon>
        <taxon>Betaproteobacteria</taxon>
        <taxon>Burkholderiales</taxon>
        <taxon>Burkholderiaceae</taxon>
        <taxon>Paraburkholderia</taxon>
    </lineage>
</organism>
<accession>A0A1N7RJS2</accession>
<dbReference type="STRING" id="1247936.BN2475_40105"/>
<keyword evidence="1" id="KW-0812">Transmembrane</keyword>
<proteinExistence type="predicted"/>
<dbReference type="Proteomes" id="UP000187012">
    <property type="component" value="Unassembled WGS sequence"/>
</dbReference>
<name>A0A1N7RJS2_9BURK</name>
<keyword evidence="1" id="KW-0472">Membrane</keyword>
<protein>
    <submittedName>
        <fullName evidence="2">Uncharacterized protein</fullName>
    </submittedName>
</protein>
<sequence>MPNVLVAFVLATLGVIGLRALLPRKLRPSWSDLTGAILITGFLTAVGAMTALCTWFSTASVCS</sequence>
<dbReference type="EMBL" id="CYGX02000004">
    <property type="protein sequence ID" value="SIT35304.1"/>
    <property type="molecule type" value="Genomic_DNA"/>
</dbReference>
<evidence type="ECO:0000313" key="3">
    <source>
        <dbReference type="Proteomes" id="UP000187012"/>
    </source>
</evidence>
<gene>
    <name evidence="2" type="ORF">BN2475_40105</name>
</gene>
<dbReference type="AlphaFoldDB" id="A0A1N7RJS2"/>
<keyword evidence="3" id="KW-1185">Reference proteome</keyword>